<gene>
    <name evidence="1" type="ORF">ENR15_09890</name>
</gene>
<proteinExistence type="predicted"/>
<name>A0A7C3ZK92_9CYAN</name>
<sequence>MSDIAILKEMINQSATVPLLDKYGKKQVILREPAPANYAVTIYGMPNDDDVIIIKADAFISNKAFFQGKQGECKRADFVIIADTGQKKVIVCLEMKWGKGGTEAEIIHQLKGAQCLVTYCREIGRSFWNLPNFMKDYVYRFVSIRDISIAKKPTRSPSNTPTHDRPDKMLKISSPHHLTFDSLIS</sequence>
<evidence type="ECO:0000313" key="1">
    <source>
        <dbReference type="EMBL" id="HGG00942.1"/>
    </source>
</evidence>
<dbReference type="AlphaFoldDB" id="A0A7C3ZK92"/>
<dbReference type="EMBL" id="DSPX01000097">
    <property type="protein sequence ID" value="HGG00942.1"/>
    <property type="molecule type" value="Genomic_DNA"/>
</dbReference>
<protein>
    <submittedName>
        <fullName evidence="1">Uncharacterized protein</fullName>
    </submittedName>
</protein>
<comment type="caution">
    <text evidence="1">The sequence shown here is derived from an EMBL/GenBank/DDBJ whole genome shotgun (WGS) entry which is preliminary data.</text>
</comment>
<accession>A0A7C3ZK92</accession>
<reference evidence="1" key="1">
    <citation type="journal article" date="2020" name="mSystems">
        <title>Genome- and Community-Level Interaction Insights into Carbon Utilization and Element Cycling Functions of Hydrothermarchaeota in Hydrothermal Sediment.</title>
        <authorList>
            <person name="Zhou Z."/>
            <person name="Liu Y."/>
            <person name="Xu W."/>
            <person name="Pan J."/>
            <person name="Luo Z.H."/>
            <person name="Li M."/>
        </authorList>
    </citation>
    <scope>NUCLEOTIDE SEQUENCE [LARGE SCALE GENOMIC DNA]</scope>
    <source>
        <strain evidence="1">SpSt-374</strain>
    </source>
</reference>
<organism evidence="1">
    <name type="scientific">Planktothricoides sp. SpSt-374</name>
    <dbReference type="NCBI Taxonomy" id="2282167"/>
    <lineage>
        <taxon>Bacteria</taxon>
        <taxon>Bacillati</taxon>
        <taxon>Cyanobacteriota</taxon>
        <taxon>Cyanophyceae</taxon>
        <taxon>Oscillatoriophycideae</taxon>
        <taxon>Oscillatoriales</taxon>
        <taxon>Oscillatoriaceae</taxon>
        <taxon>Planktothricoides</taxon>
    </lineage>
</organism>